<name>A0A8H3L9P1_9GLOM</name>
<feature type="coiled-coil region" evidence="1">
    <location>
        <begin position="20"/>
        <end position="68"/>
    </location>
</feature>
<organism evidence="2 3">
    <name type="scientific">Rhizophagus clarus</name>
    <dbReference type="NCBI Taxonomy" id="94130"/>
    <lineage>
        <taxon>Eukaryota</taxon>
        <taxon>Fungi</taxon>
        <taxon>Fungi incertae sedis</taxon>
        <taxon>Mucoromycota</taxon>
        <taxon>Glomeromycotina</taxon>
        <taxon>Glomeromycetes</taxon>
        <taxon>Glomerales</taxon>
        <taxon>Glomeraceae</taxon>
        <taxon>Rhizophagus</taxon>
    </lineage>
</organism>
<dbReference type="Proteomes" id="UP000615446">
    <property type="component" value="Unassembled WGS sequence"/>
</dbReference>
<accession>A0A8H3L9P1</accession>
<gene>
    <name evidence="2" type="ORF">RCL2_001034600</name>
</gene>
<evidence type="ECO:0000313" key="3">
    <source>
        <dbReference type="Proteomes" id="UP000615446"/>
    </source>
</evidence>
<keyword evidence="1" id="KW-0175">Coiled coil</keyword>
<dbReference type="AlphaFoldDB" id="A0A8H3L9P1"/>
<sequence>MACANPDPVQHSIRWDVTPLENATFNLRTLQQNLNNITAKHDQYQNLLNEENRQVADLRQQLNKARAQTLRTDRMLTDALRDVRNARRECWKIAKNRKERIGKLLFEKFAFRLLIQRKETQIGEHRRNVHRLTNNAPINQQIRMVLGFGSPVFKGYPGEDPEDFIRDLQRYALAMRINVAPGAGQAGGRGEVDGLFESYLEGPALKWYNERIKGRNWKCRNISDNLGVAILIAARLIAAGNNNNQIGGMGAEFQGKATNEIARIGNGVAAGIDLIPVGTWDEDWSIVGGEPSGLNEAPVTPNAAGGFPAVTIVPNIRIGQKLCMLRYFYTTVEHEKQLAYFGQLTQGDKSVE</sequence>
<protein>
    <submittedName>
        <fullName evidence="2">Uncharacterized protein</fullName>
    </submittedName>
</protein>
<comment type="caution">
    <text evidence="2">The sequence shown here is derived from an EMBL/GenBank/DDBJ whole genome shotgun (WGS) entry which is preliminary data.</text>
</comment>
<reference evidence="2" key="1">
    <citation type="submission" date="2019-10" db="EMBL/GenBank/DDBJ databases">
        <title>Conservation and host-specific expression of non-tandemly repeated heterogenous ribosome RNA gene in arbuscular mycorrhizal fungi.</title>
        <authorList>
            <person name="Maeda T."/>
            <person name="Kobayashi Y."/>
            <person name="Nakagawa T."/>
            <person name="Ezawa T."/>
            <person name="Yamaguchi K."/>
            <person name="Bino T."/>
            <person name="Nishimoto Y."/>
            <person name="Shigenobu S."/>
            <person name="Kawaguchi M."/>
        </authorList>
    </citation>
    <scope>NUCLEOTIDE SEQUENCE</scope>
    <source>
        <strain evidence="2">HR1</strain>
    </source>
</reference>
<evidence type="ECO:0000256" key="1">
    <source>
        <dbReference type="SAM" id="Coils"/>
    </source>
</evidence>
<evidence type="ECO:0000313" key="2">
    <source>
        <dbReference type="EMBL" id="GES83184.1"/>
    </source>
</evidence>
<proteinExistence type="predicted"/>
<dbReference type="EMBL" id="BLAL01000068">
    <property type="protein sequence ID" value="GES83184.1"/>
    <property type="molecule type" value="Genomic_DNA"/>
</dbReference>